<dbReference type="Proteomes" id="UP000502823">
    <property type="component" value="Unassembled WGS sequence"/>
</dbReference>
<dbReference type="PANTHER" id="PTHR46636">
    <property type="entry name" value="CDK2-ASSOCIATED AND CULLIN DOMAIN-CONTAINING PROTEIN 1"/>
    <property type="match status" value="1"/>
</dbReference>
<protein>
    <submittedName>
        <fullName evidence="2">Uncharacterized protein</fullName>
    </submittedName>
</protein>
<dbReference type="GO" id="GO:0000082">
    <property type="term" value="P:G1/S transition of mitotic cell cycle"/>
    <property type="evidence" value="ECO:0007669"/>
    <property type="project" value="TreeGrafter"/>
</dbReference>
<evidence type="ECO:0000313" key="3">
    <source>
        <dbReference type="Proteomes" id="UP000502823"/>
    </source>
</evidence>
<reference evidence="3" key="1">
    <citation type="submission" date="2020-01" db="EMBL/GenBank/DDBJ databases">
        <title>Draft genome sequence of the Termite Coptotermes fromosanus.</title>
        <authorList>
            <person name="Itakura S."/>
            <person name="Yosikawa Y."/>
            <person name="Umezawa K."/>
        </authorList>
    </citation>
    <scope>NUCLEOTIDE SEQUENCE [LARGE SCALE GENOMIC DNA]</scope>
</reference>
<dbReference type="GO" id="GO:0019901">
    <property type="term" value="F:protein kinase binding"/>
    <property type="evidence" value="ECO:0007669"/>
    <property type="project" value="TreeGrafter"/>
</dbReference>
<dbReference type="PANTHER" id="PTHR46636:SF1">
    <property type="entry name" value="CDK2-ASSOCIATED AND CULLIN DOMAIN-CONTAINING PROTEIN 1"/>
    <property type="match status" value="1"/>
</dbReference>
<dbReference type="AlphaFoldDB" id="A0A6L2Q3I6"/>
<sequence length="129" mass="14392">MVLLNYIHVAASEVKACAIYISASVEVLLRRPFTVSPAAMSSLFKNLHYIGRGDYSQRYSQMFSRYIPGILPPMVVTDIEAHIAEIRELQNTLKAQCHAQGKTGDVQQGQKRKGDDKNYGPTFCIASQQ</sequence>
<feature type="region of interest" description="Disordered" evidence="1">
    <location>
        <begin position="99"/>
        <end position="121"/>
    </location>
</feature>
<name>A0A6L2Q3I6_COPFO</name>
<evidence type="ECO:0000256" key="1">
    <source>
        <dbReference type="SAM" id="MobiDB-lite"/>
    </source>
</evidence>
<proteinExistence type="predicted"/>
<organism evidence="2 3">
    <name type="scientific">Coptotermes formosanus</name>
    <name type="common">Formosan subterranean termite</name>
    <dbReference type="NCBI Taxonomy" id="36987"/>
    <lineage>
        <taxon>Eukaryota</taxon>
        <taxon>Metazoa</taxon>
        <taxon>Ecdysozoa</taxon>
        <taxon>Arthropoda</taxon>
        <taxon>Hexapoda</taxon>
        <taxon>Insecta</taxon>
        <taxon>Pterygota</taxon>
        <taxon>Neoptera</taxon>
        <taxon>Polyneoptera</taxon>
        <taxon>Dictyoptera</taxon>
        <taxon>Blattodea</taxon>
        <taxon>Blattoidea</taxon>
        <taxon>Termitoidae</taxon>
        <taxon>Rhinotermitidae</taxon>
        <taxon>Coptotermes</taxon>
    </lineage>
</organism>
<comment type="caution">
    <text evidence="2">The sequence shown here is derived from an EMBL/GenBank/DDBJ whole genome shotgun (WGS) entry which is preliminary data.</text>
</comment>
<keyword evidence="3" id="KW-1185">Reference proteome</keyword>
<evidence type="ECO:0000313" key="2">
    <source>
        <dbReference type="EMBL" id="GFG39296.1"/>
    </source>
</evidence>
<gene>
    <name evidence="2" type="ORF">Cfor_02221</name>
</gene>
<dbReference type="OrthoDB" id="8172509at2759"/>
<dbReference type="EMBL" id="BLKM01000895">
    <property type="protein sequence ID" value="GFG39296.1"/>
    <property type="molecule type" value="Genomic_DNA"/>
</dbReference>
<dbReference type="InterPro" id="IPR042652">
    <property type="entry name" value="CACUL1"/>
</dbReference>
<dbReference type="InParanoid" id="A0A6L2Q3I6"/>
<accession>A0A6L2Q3I6</accession>